<dbReference type="EMBL" id="JAACAK010000032">
    <property type="protein sequence ID" value="NIR74264.1"/>
    <property type="molecule type" value="Genomic_DNA"/>
</dbReference>
<evidence type="ECO:0000256" key="2">
    <source>
        <dbReference type="ARBA" id="ARBA00022963"/>
    </source>
</evidence>
<dbReference type="GO" id="GO:0016042">
    <property type="term" value="P:lipid catabolic process"/>
    <property type="evidence" value="ECO:0007669"/>
    <property type="project" value="UniProtKB-UniRule"/>
</dbReference>
<evidence type="ECO:0000259" key="5">
    <source>
        <dbReference type="PROSITE" id="PS51635"/>
    </source>
</evidence>
<name>A0AAE5CCJ5_9BACT</name>
<evidence type="ECO:0000256" key="1">
    <source>
        <dbReference type="ARBA" id="ARBA00022801"/>
    </source>
</evidence>
<dbReference type="InterPro" id="IPR016035">
    <property type="entry name" value="Acyl_Trfase/lysoPLipase"/>
</dbReference>
<dbReference type="PANTHER" id="PTHR14226:SF57">
    <property type="entry name" value="BLR7027 PROTEIN"/>
    <property type="match status" value="1"/>
</dbReference>
<dbReference type="SUPFAM" id="SSF52151">
    <property type="entry name" value="FabD/lysophospholipase-like"/>
    <property type="match status" value="1"/>
</dbReference>
<accession>A0AAE5CCJ5</accession>
<keyword evidence="3 4" id="KW-0443">Lipid metabolism</keyword>
<sequence length="373" mass="40863">MYGLVLSGGGARAAYQVGVLACVAERASDVDFSIITGVSAGAINAAFIAGHQGSGPPVLEDLSALWRKLTVDKVFDTKLGALGLSSMRWLWTLGRGPRRTPTPKGLFDTEPLREFLDSVIDVEGIQANVEARRLRALALTATRYSTGQTVTFVQGPEGIPTWERARRCGMRARLTVDHVMASSALPLVFPAVQIAGEYYGDGSIRQAAPLAPAVHLGADRLLAIATRYEASLDEVRNRATDAYPPPARIVGLLFNTIFLDTLEQDAERLLRLNDLMQALPYGIPNPAGLRPIRLQIVRPSRDLGLLAAGHKHELPRSVRFMLRGLGASRVQGADLVSYLVFKEPYISELIELGYNDTRERWDELERFFAEEAE</sequence>
<dbReference type="CDD" id="cd07209">
    <property type="entry name" value="Pat_hypo_Ecoli_Z1214_like"/>
    <property type="match status" value="1"/>
</dbReference>
<keyword evidence="1 4" id="KW-0378">Hydrolase</keyword>
<dbReference type="InterPro" id="IPR050301">
    <property type="entry name" value="NTE"/>
</dbReference>
<feature type="short sequence motif" description="GXSXG" evidence="4">
    <location>
        <begin position="37"/>
        <end position="41"/>
    </location>
</feature>
<evidence type="ECO:0000256" key="4">
    <source>
        <dbReference type="PROSITE-ProRule" id="PRU01161"/>
    </source>
</evidence>
<dbReference type="Gene3D" id="3.40.1090.10">
    <property type="entry name" value="Cytosolic phospholipase A2 catalytic domain"/>
    <property type="match status" value="2"/>
</dbReference>
<proteinExistence type="predicted"/>
<organism evidence="6 7">
    <name type="scientific">Candidatus Kutchimonas denitrificans</name>
    <dbReference type="NCBI Taxonomy" id="3056748"/>
    <lineage>
        <taxon>Bacteria</taxon>
        <taxon>Pseudomonadati</taxon>
        <taxon>Gemmatimonadota</taxon>
        <taxon>Gemmatimonadia</taxon>
        <taxon>Candidatus Palauibacterales</taxon>
        <taxon>Candidatus Palauibacteraceae</taxon>
        <taxon>Candidatus Kutchimonas</taxon>
    </lineage>
</organism>
<evidence type="ECO:0000256" key="3">
    <source>
        <dbReference type="ARBA" id="ARBA00023098"/>
    </source>
</evidence>
<dbReference type="AlphaFoldDB" id="A0AAE5CCJ5"/>
<keyword evidence="2 4" id="KW-0442">Lipid degradation</keyword>
<evidence type="ECO:0000313" key="6">
    <source>
        <dbReference type="EMBL" id="NIR74264.1"/>
    </source>
</evidence>
<dbReference type="Proteomes" id="UP000702544">
    <property type="component" value="Unassembled WGS sequence"/>
</dbReference>
<dbReference type="PROSITE" id="PS51635">
    <property type="entry name" value="PNPLA"/>
    <property type="match status" value="1"/>
</dbReference>
<reference evidence="6 7" key="1">
    <citation type="submission" date="2020-01" db="EMBL/GenBank/DDBJ databases">
        <title>Genomes assembled from Gulf of Kutch pelagic sediment metagenomes.</title>
        <authorList>
            <person name="Chandrashekar M."/>
            <person name="Mahajan M.S."/>
            <person name="Dave K.J."/>
            <person name="Vatsa P."/>
            <person name="Nathani N.M."/>
        </authorList>
    </citation>
    <scope>NUCLEOTIDE SEQUENCE [LARGE SCALE GENOMIC DNA]</scope>
    <source>
        <strain evidence="6">KS3-K002</strain>
    </source>
</reference>
<feature type="active site" description="Nucleophile" evidence="4">
    <location>
        <position position="39"/>
    </location>
</feature>
<comment type="caution">
    <text evidence="6">The sequence shown here is derived from an EMBL/GenBank/DDBJ whole genome shotgun (WGS) entry which is preliminary data.</text>
</comment>
<dbReference type="Pfam" id="PF01734">
    <property type="entry name" value="Patatin"/>
    <property type="match status" value="1"/>
</dbReference>
<protein>
    <submittedName>
        <fullName evidence="6">Patatin-like phospholipase family protein</fullName>
    </submittedName>
</protein>
<gene>
    <name evidence="6" type="ORF">GWO12_04000</name>
</gene>
<dbReference type="InterPro" id="IPR002641">
    <property type="entry name" value="PNPLA_dom"/>
</dbReference>
<feature type="active site" description="Proton acceptor" evidence="4">
    <location>
        <position position="201"/>
    </location>
</feature>
<dbReference type="GO" id="GO:0016787">
    <property type="term" value="F:hydrolase activity"/>
    <property type="evidence" value="ECO:0007669"/>
    <property type="project" value="UniProtKB-UniRule"/>
</dbReference>
<feature type="domain" description="PNPLA" evidence="5">
    <location>
        <begin position="4"/>
        <end position="214"/>
    </location>
</feature>
<dbReference type="PANTHER" id="PTHR14226">
    <property type="entry name" value="NEUROPATHY TARGET ESTERASE/SWISS CHEESE D.MELANOGASTER"/>
    <property type="match status" value="1"/>
</dbReference>
<comment type="caution">
    <text evidence="4">Lacks conserved residue(s) required for the propagation of feature annotation.</text>
</comment>
<evidence type="ECO:0000313" key="7">
    <source>
        <dbReference type="Proteomes" id="UP000702544"/>
    </source>
</evidence>